<keyword evidence="3" id="KW-0808">Transferase</keyword>
<evidence type="ECO:0000256" key="7">
    <source>
        <dbReference type="ARBA" id="ARBA00023125"/>
    </source>
</evidence>
<dbReference type="Proteomes" id="UP000475862">
    <property type="component" value="Unassembled WGS sequence"/>
</dbReference>
<organism evidence="10 11">
    <name type="scientific">Aphis glycines</name>
    <name type="common">Soybean aphid</name>
    <dbReference type="NCBI Taxonomy" id="307491"/>
    <lineage>
        <taxon>Eukaryota</taxon>
        <taxon>Metazoa</taxon>
        <taxon>Ecdysozoa</taxon>
        <taxon>Arthropoda</taxon>
        <taxon>Hexapoda</taxon>
        <taxon>Insecta</taxon>
        <taxon>Pterygota</taxon>
        <taxon>Neoptera</taxon>
        <taxon>Paraneoptera</taxon>
        <taxon>Hemiptera</taxon>
        <taxon>Sternorrhyncha</taxon>
        <taxon>Aphidomorpha</taxon>
        <taxon>Aphidoidea</taxon>
        <taxon>Aphididae</taxon>
        <taxon>Aphidini</taxon>
        <taxon>Aphis</taxon>
        <taxon>Aphis</taxon>
    </lineage>
</organism>
<dbReference type="GO" id="GO:0006260">
    <property type="term" value="P:DNA replication"/>
    <property type="evidence" value="ECO:0007669"/>
    <property type="project" value="UniProtKB-KW"/>
</dbReference>
<dbReference type="GO" id="GO:0042575">
    <property type="term" value="C:DNA polymerase complex"/>
    <property type="evidence" value="ECO:0007669"/>
    <property type="project" value="UniProtKB-ARBA"/>
</dbReference>
<dbReference type="InterPro" id="IPR012337">
    <property type="entry name" value="RNaseH-like_sf"/>
</dbReference>
<dbReference type="EC" id="2.7.7.7" evidence="2"/>
<evidence type="ECO:0000256" key="6">
    <source>
        <dbReference type="ARBA" id="ARBA00022932"/>
    </source>
</evidence>
<evidence type="ECO:0000259" key="9">
    <source>
        <dbReference type="Pfam" id="PF03175"/>
    </source>
</evidence>
<evidence type="ECO:0000256" key="3">
    <source>
        <dbReference type="ARBA" id="ARBA00022679"/>
    </source>
</evidence>
<evidence type="ECO:0000256" key="4">
    <source>
        <dbReference type="ARBA" id="ARBA00022695"/>
    </source>
</evidence>
<accession>A0A6G0SYK6</accession>
<dbReference type="OrthoDB" id="414982at2759"/>
<evidence type="ECO:0000256" key="5">
    <source>
        <dbReference type="ARBA" id="ARBA00022705"/>
    </source>
</evidence>
<evidence type="ECO:0000313" key="11">
    <source>
        <dbReference type="Proteomes" id="UP000475862"/>
    </source>
</evidence>
<dbReference type="SUPFAM" id="SSF56672">
    <property type="entry name" value="DNA/RNA polymerases"/>
    <property type="match status" value="1"/>
</dbReference>
<comment type="similarity">
    <text evidence="1">Belongs to the DNA polymerase type-B family.</text>
</comment>
<sequence length="336" mass="39130">MVKPGYVPIFFHNLSGYDSHFIITQLGVDSKTINVIPNTEEKFISFTKYITNSFQIRFVDTYRFMATSLEKLVNNLGKGDLSKFKETIKVFNNTNLELVTKKGVYPYEYTDRWSKLNDFPEKNHFYNTLNESDISDDDYIHAKRVWEKFNCTTLGEYSDLYLKVDVILLCDVFENFRELCLDTYGLDPNYYYTAPGMSFDCMLKYTEIELELLSDYDKIMMIEQGIRGGLTQASMRYARVNNIKISNYDSSKPESWITYLDAINLYGWAMKVNIAYLKSLHDDHNDLPYLPERIIPTGSKIKKLIANLKPKKNYVVHYIALKQALKAGLILEKVTI</sequence>
<feature type="domain" description="DNA-directed DNA polymerase family B mitochondria/virus" evidence="9">
    <location>
        <begin position="3"/>
        <end position="249"/>
    </location>
</feature>
<evidence type="ECO:0000256" key="1">
    <source>
        <dbReference type="ARBA" id="ARBA00005755"/>
    </source>
</evidence>
<comment type="catalytic activity">
    <reaction evidence="8">
        <text>DNA(n) + a 2'-deoxyribonucleoside 5'-triphosphate = DNA(n+1) + diphosphate</text>
        <dbReference type="Rhea" id="RHEA:22508"/>
        <dbReference type="Rhea" id="RHEA-COMP:17339"/>
        <dbReference type="Rhea" id="RHEA-COMP:17340"/>
        <dbReference type="ChEBI" id="CHEBI:33019"/>
        <dbReference type="ChEBI" id="CHEBI:61560"/>
        <dbReference type="ChEBI" id="CHEBI:173112"/>
        <dbReference type="EC" id="2.7.7.7"/>
    </reaction>
</comment>
<dbReference type="GO" id="GO:0003677">
    <property type="term" value="F:DNA binding"/>
    <property type="evidence" value="ECO:0007669"/>
    <property type="project" value="UniProtKB-KW"/>
</dbReference>
<comment type="caution">
    <text evidence="10">The sequence shown here is derived from an EMBL/GenBank/DDBJ whole genome shotgun (WGS) entry which is preliminary data.</text>
</comment>
<dbReference type="PANTHER" id="PTHR31511">
    <property type="entry name" value="PROTEIN CBG23764"/>
    <property type="match status" value="1"/>
</dbReference>
<keyword evidence="4" id="KW-0548">Nucleotidyltransferase</keyword>
<dbReference type="InterPro" id="IPR036397">
    <property type="entry name" value="RNaseH_sf"/>
</dbReference>
<dbReference type="GO" id="GO:0003887">
    <property type="term" value="F:DNA-directed DNA polymerase activity"/>
    <property type="evidence" value="ECO:0007669"/>
    <property type="project" value="UniProtKB-KW"/>
</dbReference>
<dbReference type="AlphaFoldDB" id="A0A6G0SYK6"/>
<dbReference type="EMBL" id="VYZN01000178">
    <property type="protein sequence ID" value="KAE9523175.1"/>
    <property type="molecule type" value="Genomic_DNA"/>
</dbReference>
<dbReference type="SUPFAM" id="SSF53098">
    <property type="entry name" value="Ribonuclease H-like"/>
    <property type="match status" value="1"/>
</dbReference>
<keyword evidence="7" id="KW-0238">DNA-binding</keyword>
<dbReference type="InterPro" id="IPR043502">
    <property type="entry name" value="DNA/RNA_pol_sf"/>
</dbReference>
<dbReference type="InterPro" id="IPR004868">
    <property type="entry name" value="DNA-dir_DNA_pol_B_mt/vir"/>
</dbReference>
<reference evidence="10 11" key="1">
    <citation type="submission" date="2019-08" db="EMBL/GenBank/DDBJ databases">
        <title>The genome of the soybean aphid Biotype 1, its phylome, world population structure and adaptation to the North American continent.</title>
        <authorList>
            <person name="Giordano R."/>
            <person name="Donthu R.K."/>
            <person name="Hernandez A.G."/>
            <person name="Wright C.L."/>
            <person name="Zimin A.V."/>
        </authorList>
    </citation>
    <scope>NUCLEOTIDE SEQUENCE [LARGE SCALE GENOMIC DNA]</scope>
    <source>
        <tissue evidence="10">Whole aphids</tissue>
    </source>
</reference>
<evidence type="ECO:0000256" key="8">
    <source>
        <dbReference type="ARBA" id="ARBA00049244"/>
    </source>
</evidence>
<evidence type="ECO:0000313" key="10">
    <source>
        <dbReference type="EMBL" id="KAE9523175.1"/>
    </source>
</evidence>
<dbReference type="Pfam" id="PF03175">
    <property type="entry name" value="DNA_pol_B_2"/>
    <property type="match status" value="1"/>
</dbReference>
<keyword evidence="6" id="KW-0239">DNA-directed DNA polymerase</keyword>
<protein>
    <recommendedName>
        <fullName evidence="2">DNA-directed DNA polymerase</fullName>
        <ecNumber evidence="2">2.7.7.7</ecNumber>
    </recommendedName>
</protein>
<gene>
    <name evidence="10" type="ORF">AGLY_016408</name>
</gene>
<name>A0A6G0SYK6_APHGL</name>
<dbReference type="Gene3D" id="3.30.420.10">
    <property type="entry name" value="Ribonuclease H-like superfamily/Ribonuclease H"/>
    <property type="match status" value="1"/>
</dbReference>
<proteinExistence type="inferred from homology"/>
<keyword evidence="11" id="KW-1185">Reference proteome</keyword>
<evidence type="ECO:0000256" key="2">
    <source>
        <dbReference type="ARBA" id="ARBA00012417"/>
    </source>
</evidence>
<keyword evidence="5" id="KW-0235">DNA replication</keyword>
<dbReference type="GO" id="GO:0000166">
    <property type="term" value="F:nucleotide binding"/>
    <property type="evidence" value="ECO:0007669"/>
    <property type="project" value="InterPro"/>
</dbReference>
<dbReference type="PANTHER" id="PTHR31511:SF12">
    <property type="entry name" value="RHO TERMINATION FACTOR N-TERMINAL DOMAIN-CONTAINING PROTEIN"/>
    <property type="match status" value="1"/>
</dbReference>